<evidence type="ECO:0000313" key="10">
    <source>
        <dbReference type="EMBL" id="VFK58543.1"/>
    </source>
</evidence>
<dbReference type="Gene3D" id="3.10.200.10">
    <property type="entry name" value="Alpha carbonic anhydrase"/>
    <property type="match status" value="1"/>
</dbReference>
<keyword evidence="5" id="KW-0456">Lyase</keyword>
<evidence type="ECO:0000256" key="4">
    <source>
        <dbReference type="ARBA" id="ARBA00022833"/>
    </source>
</evidence>
<evidence type="ECO:0000256" key="5">
    <source>
        <dbReference type="ARBA" id="ARBA00023239"/>
    </source>
</evidence>
<evidence type="ECO:0000256" key="7">
    <source>
        <dbReference type="SAM" id="MobiDB-lite"/>
    </source>
</evidence>
<feature type="region of interest" description="Disordered" evidence="7">
    <location>
        <begin position="1"/>
        <end position="34"/>
    </location>
</feature>
<dbReference type="InterPro" id="IPR001148">
    <property type="entry name" value="CA_dom"/>
</dbReference>
<dbReference type="CDD" id="cd03124">
    <property type="entry name" value="alpha_CA_prokaryotic_like"/>
    <property type="match status" value="1"/>
</dbReference>
<dbReference type="SMART" id="SM01057">
    <property type="entry name" value="Carb_anhydrase"/>
    <property type="match status" value="1"/>
</dbReference>
<evidence type="ECO:0000259" key="8">
    <source>
        <dbReference type="PROSITE" id="PS51144"/>
    </source>
</evidence>
<dbReference type="GO" id="GO:0008270">
    <property type="term" value="F:zinc ion binding"/>
    <property type="evidence" value="ECO:0007669"/>
    <property type="project" value="InterPro"/>
</dbReference>
<dbReference type="EMBL" id="CAADFX010000052">
    <property type="protein sequence ID" value="VFK56765.1"/>
    <property type="molecule type" value="Genomic_DNA"/>
</dbReference>
<accession>A0A450ZSL6</accession>
<dbReference type="PANTHER" id="PTHR18952">
    <property type="entry name" value="CARBONIC ANHYDRASE"/>
    <property type="match status" value="1"/>
</dbReference>
<reference evidence="9" key="1">
    <citation type="submission" date="2019-02" db="EMBL/GenBank/DDBJ databases">
        <authorList>
            <person name="Gruber-Vodicka R. H."/>
            <person name="Seah K. B. B."/>
        </authorList>
    </citation>
    <scope>NUCLEOTIDE SEQUENCE</scope>
    <source>
        <strain evidence="9">BECK_BY1</strain>
        <strain evidence="11">BECK_BY2</strain>
        <strain evidence="10">BECK_BY3</strain>
    </source>
</reference>
<feature type="compositionally biased region" description="Polar residues" evidence="7">
    <location>
        <begin position="1"/>
        <end position="19"/>
    </location>
</feature>
<dbReference type="PANTHER" id="PTHR18952:SF265">
    <property type="entry name" value="CARBONIC ANHYDRASE"/>
    <property type="match status" value="1"/>
</dbReference>
<keyword evidence="4" id="KW-0862">Zinc</keyword>
<organism evidence="9">
    <name type="scientific">Candidatus Kentrum sp. TUN</name>
    <dbReference type="NCBI Taxonomy" id="2126343"/>
    <lineage>
        <taxon>Bacteria</taxon>
        <taxon>Pseudomonadati</taxon>
        <taxon>Pseudomonadota</taxon>
        <taxon>Gammaproteobacteria</taxon>
        <taxon>Candidatus Kentrum</taxon>
    </lineage>
</organism>
<dbReference type="InterPro" id="IPR023561">
    <property type="entry name" value="Carbonic_anhydrase_a-class"/>
</dbReference>
<evidence type="ECO:0000256" key="1">
    <source>
        <dbReference type="ARBA" id="ARBA00010718"/>
    </source>
</evidence>
<dbReference type="PROSITE" id="PS51144">
    <property type="entry name" value="ALPHA_CA_2"/>
    <property type="match status" value="1"/>
</dbReference>
<dbReference type="EMBL" id="CAADFV010000144">
    <property type="protein sequence ID" value="VFK67387.1"/>
    <property type="molecule type" value="Genomic_DNA"/>
</dbReference>
<dbReference type="GO" id="GO:0004089">
    <property type="term" value="F:carbonate dehydratase activity"/>
    <property type="evidence" value="ECO:0007669"/>
    <property type="project" value="UniProtKB-EC"/>
</dbReference>
<dbReference type="AlphaFoldDB" id="A0A450ZSL6"/>
<keyword evidence="3" id="KW-0479">Metal-binding</keyword>
<dbReference type="Pfam" id="PF00194">
    <property type="entry name" value="Carb_anhydrase"/>
    <property type="match status" value="1"/>
</dbReference>
<dbReference type="EC" id="4.2.1.1" evidence="2"/>
<evidence type="ECO:0000256" key="6">
    <source>
        <dbReference type="ARBA" id="ARBA00048348"/>
    </source>
</evidence>
<gene>
    <name evidence="9" type="ORF">BECKTUN1418D_GA0071000_105227</name>
    <name evidence="11" type="ORF">BECKTUN1418E_GA0071001_11445</name>
    <name evidence="10" type="ORF">BECKTUN1418F_GA0071002_11465</name>
</gene>
<sequence>MKKPSITASTTSDPSSHLSRTGAKHHGHGYQYDDLPSWHYQGPEGPENWGDLHEKFALCKTGKSQSPIDIKGPTKAGTPSLDIQYHSITHLKISDDGHTIKIKNYDMDSHLEIDGEPYKLLQFHFHAPSEHRIEGKGASMEVHLVHRSADKKIAVVGVLIEEGKENEALTAIWAKMPEKAGEEIASSWEFNAAELLPKEKTFFHYMGSLTTPPCSEQIYWLVMKNPIEFSKEQIEKFKKTIGYSARSVQPLNGRPIFESEEHY</sequence>
<protein>
    <recommendedName>
        <fullName evidence="2">carbonic anhydrase</fullName>
        <ecNumber evidence="2">4.2.1.1</ecNumber>
    </recommendedName>
</protein>
<evidence type="ECO:0000313" key="9">
    <source>
        <dbReference type="EMBL" id="VFK56765.1"/>
    </source>
</evidence>
<evidence type="ECO:0000256" key="3">
    <source>
        <dbReference type="ARBA" id="ARBA00022723"/>
    </source>
</evidence>
<dbReference type="EMBL" id="CAADFY010000146">
    <property type="protein sequence ID" value="VFK58543.1"/>
    <property type="molecule type" value="Genomic_DNA"/>
</dbReference>
<proteinExistence type="inferred from homology"/>
<dbReference type="InterPro" id="IPR041891">
    <property type="entry name" value="Alpha_CA_prokaryot-like"/>
</dbReference>
<feature type="domain" description="Alpha-carbonic anhydrase" evidence="8">
    <location>
        <begin position="36"/>
        <end position="260"/>
    </location>
</feature>
<comment type="similarity">
    <text evidence="1">Belongs to the alpha-carbonic anhydrase family.</text>
</comment>
<dbReference type="InterPro" id="IPR036398">
    <property type="entry name" value="CA_dom_sf"/>
</dbReference>
<evidence type="ECO:0000313" key="11">
    <source>
        <dbReference type="EMBL" id="VFK67387.1"/>
    </source>
</evidence>
<evidence type="ECO:0000256" key="2">
    <source>
        <dbReference type="ARBA" id="ARBA00012925"/>
    </source>
</evidence>
<dbReference type="SUPFAM" id="SSF51069">
    <property type="entry name" value="Carbonic anhydrase"/>
    <property type="match status" value="1"/>
</dbReference>
<comment type="catalytic activity">
    <reaction evidence="6">
        <text>hydrogencarbonate + H(+) = CO2 + H2O</text>
        <dbReference type="Rhea" id="RHEA:10748"/>
        <dbReference type="ChEBI" id="CHEBI:15377"/>
        <dbReference type="ChEBI" id="CHEBI:15378"/>
        <dbReference type="ChEBI" id="CHEBI:16526"/>
        <dbReference type="ChEBI" id="CHEBI:17544"/>
        <dbReference type="EC" id="4.2.1.1"/>
    </reaction>
</comment>
<name>A0A450ZSL6_9GAMM</name>